<dbReference type="EMBL" id="PZQS01000003">
    <property type="protein sequence ID" value="PVD34604.1"/>
    <property type="molecule type" value="Genomic_DNA"/>
</dbReference>
<evidence type="ECO:0000313" key="2">
    <source>
        <dbReference type="EMBL" id="PVD34604.1"/>
    </source>
</evidence>
<evidence type="ECO:0000313" key="3">
    <source>
        <dbReference type="Proteomes" id="UP000245119"/>
    </source>
</evidence>
<gene>
    <name evidence="2" type="ORF">C0Q70_05880</name>
</gene>
<dbReference type="STRING" id="400727.A0A2T7PMG6"/>
<accession>A0A2T7PMG6</accession>
<protein>
    <submittedName>
        <fullName evidence="2">Uncharacterized protein</fullName>
    </submittedName>
</protein>
<organism evidence="2 3">
    <name type="scientific">Pomacea canaliculata</name>
    <name type="common">Golden apple snail</name>
    <dbReference type="NCBI Taxonomy" id="400727"/>
    <lineage>
        <taxon>Eukaryota</taxon>
        <taxon>Metazoa</taxon>
        <taxon>Spiralia</taxon>
        <taxon>Lophotrochozoa</taxon>
        <taxon>Mollusca</taxon>
        <taxon>Gastropoda</taxon>
        <taxon>Caenogastropoda</taxon>
        <taxon>Architaenioglossa</taxon>
        <taxon>Ampullarioidea</taxon>
        <taxon>Ampullariidae</taxon>
        <taxon>Pomacea</taxon>
    </lineage>
</organism>
<reference evidence="2 3" key="1">
    <citation type="submission" date="2018-04" db="EMBL/GenBank/DDBJ databases">
        <title>The genome of golden apple snail Pomacea canaliculata provides insight into stress tolerance and invasive adaptation.</title>
        <authorList>
            <person name="Liu C."/>
            <person name="Liu B."/>
            <person name="Ren Y."/>
            <person name="Zhang Y."/>
            <person name="Wang H."/>
            <person name="Li S."/>
            <person name="Jiang F."/>
            <person name="Yin L."/>
            <person name="Zhang G."/>
            <person name="Qian W."/>
            <person name="Fan W."/>
        </authorList>
    </citation>
    <scope>NUCLEOTIDE SEQUENCE [LARGE SCALE GENOMIC DNA]</scope>
    <source>
        <strain evidence="2">SZHN2017</strain>
        <tissue evidence="2">Muscle</tissue>
    </source>
</reference>
<proteinExistence type="predicted"/>
<feature type="region of interest" description="Disordered" evidence="1">
    <location>
        <begin position="73"/>
        <end position="94"/>
    </location>
</feature>
<comment type="caution">
    <text evidence="2">The sequence shown here is derived from an EMBL/GenBank/DDBJ whole genome shotgun (WGS) entry which is preliminary data.</text>
</comment>
<evidence type="ECO:0000256" key="1">
    <source>
        <dbReference type="SAM" id="MobiDB-lite"/>
    </source>
</evidence>
<dbReference type="AlphaFoldDB" id="A0A2T7PMG6"/>
<feature type="region of interest" description="Disordered" evidence="1">
    <location>
        <begin position="1"/>
        <end position="39"/>
    </location>
</feature>
<dbReference type="Proteomes" id="UP000245119">
    <property type="component" value="Linkage Group LG3"/>
</dbReference>
<keyword evidence="3" id="KW-1185">Reference proteome</keyword>
<dbReference type="OrthoDB" id="6127067at2759"/>
<sequence length="189" mass="20732">MKEEVAALRSGKAETNATSNGSPERLERDNSNTRKVKFSPDVPVLDKNDIRKFGAYPTCYTVLEDGPVLKVRESATSDPSNCRSGEGSPRTRKTSNISVASSIGSEGDSTELTSERKVDLNFLIEGVGALIIPLGRFVRRAVANVINTHNHNILPYLRSKHAELFSEEPTVPETCDPVLWQDFIGEEDG</sequence>
<feature type="compositionally biased region" description="Polar residues" evidence="1">
    <location>
        <begin position="13"/>
        <end position="22"/>
    </location>
</feature>
<name>A0A2T7PMG6_POMCA</name>